<protein>
    <submittedName>
        <fullName evidence="3">Uncharacterized protein</fullName>
    </submittedName>
</protein>
<dbReference type="Proteomes" id="UP000014500">
    <property type="component" value="Unassembled WGS sequence"/>
</dbReference>
<reference evidence="4" key="1">
    <citation type="submission" date="2011-05" db="EMBL/GenBank/DDBJ databases">
        <authorList>
            <person name="Richards S.R."/>
            <person name="Qu J."/>
            <person name="Jiang H."/>
            <person name="Jhangiani S.N."/>
            <person name="Agravi P."/>
            <person name="Goodspeed R."/>
            <person name="Gross S."/>
            <person name="Mandapat C."/>
            <person name="Jackson L."/>
            <person name="Mathew T."/>
            <person name="Pu L."/>
            <person name="Thornton R."/>
            <person name="Saada N."/>
            <person name="Wilczek-Boney K.B."/>
            <person name="Lee S."/>
            <person name="Kovar C."/>
            <person name="Wu Y."/>
            <person name="Scherer S.E."/>
            <person name="Worley K.C."/>
            <person name="Muzny D.M."/>
            <person name="Gibbs R."/>
        </authorList>
    </citation>
    <scope>NUCLEOTIDE SEQUENCE</scope>
    <source>
        <strain evidence="4">Brora</strain>
    </source>
</reference>
<feature type="region of interest" description="Disordered" evidence="1">
    <location>
        <begin position="106"/>
        <end position="134"/>
    </location>
</feature>
<feature type="compositionally biased region" description="Pro residues" evidence="1">
    <location>
        <begin position="75"/>
        <end position="85"/>
    </location>
</feature>
<sequence length="766" mass="83481">MKLYLLTTAILLHISLPSTNSQPHVIRKRFLWKSLAQLAQPFIRKPKPPPPPQYNPQSYNSHYATPPVFHVSPSAPQPIRVPPPSGQLYLPLPGQNNYPHNFPQLVQVPPSSYGSSRPVHTQPPSLGTPQPASFGAPQAVFQQTLPAGGAQWSPLATPSEGGTLFHGMGSPVAPPSFSFQTQGSVSDVGNGNLDSLLSGLSFSDLPASLNAATESTKIVTDPPPVELATEGPALFLAEKGTSVPSDFIRVILPDDITRELRKRVTIQTLNDQGILLRQDLTQVYLAPSTSEVDHPPFGLVSVQLSSQALEFLNEYAQIQSAVNHGPQLELPRSVLEKLSKDSSQKVRLINGGRDTLVKTGSADVFIAPSDQKPPDGYVSIPLSDSAMSELKKNFLGTSLDVEKGIPVRAYIAPADRKLPPGHMSIPLPDSILESVAGLGMNLDGRSVTEEPALHKNHASSVLPESDTAIYLAPSRKQAPSSFRKLKLPETIMESLRQAISATRLADSGTPAKDLTAAYLASTNEFVPPGFLSISVPDTLVKMLDVFSETKDTKEVKESDVEKESGKSTDKNKQSVNTDSRDLGVEEGPNLTRKIVDALIEAIKRTVKQVVKNTRDEEKKEKEERRKSSGDANDNDFDDDEEDDENIDLYQPQYQMSPFFPTTISTYPYVDPYQYGGLWTYGDVNQWNVNGNPTYGDYGAVGTAQDRDTYDGSQVGAMPYLLGQQHYDISNLEKRQGEAVSNVEKGHGEAILNVEKSQGETQKESSR</sequence>
<feature type="region of interest" description="Disordered" evidence="1">
    <location>
        <begin position="739"/>
        <end position="766"/>
    </location>
</feature>
<feature type="compositionally biased region" description="Basic and acidic residues" evidence="1">
    <location>
        <begin position="612"/>
        <end position="628"/>
    </location>
</feature>
<feature type="region of interest" description="Disordered" evidence="1">
    <location>
        <begin position="610"/>
        <end position="643"/>
    </location>
</feature>
<dbReference type="AlphaFoldDB" id="T1JGK0"/>
<feature type="compositionally biased region" description="Polar residues" evidence="1">
    <location>
        <begin position="109"/>
        <end position="131"/>
    </location>
</feature>
<dbReference type="EMBL" id="JH432205">
    <property type="status" value="NOT_ANNOTATED_CDS"/>
    <property type="molecule type" value="Genomic_DNA"/>
</dbReference>
<accession>T1JGK0</accession>
<feature type="region of interest" description="Disordered" evidence="1">
    <location>
        <begin position="550"/>
        <end position="585"/>
    </location>
</feature>
<evidence type="ECO:0000256" key="1">
    <source>
        <dbReference type="SAM" id="MobiDB-lite"/>
    </source>
</evidence>
<organism evidence="3 4">
    <name type="scientific">Strigamia maritima</name>
    <name type="common">European centipede</name>
    <name type="synonym">Geophilus maritimus</name>
    <dbReference type="NCBI Taxonomy" id="126957"/>
    <lineage>
        <taxon>Eukaryota</taxon>
        <taxon>Metazoa</taxon>
        <taxon>Ecdysozoa</taxon>
        <taxon>Arthropoda</taxon>
        <taxon>Myriapoda</taxon>
        <taxon>Chilopoda</taxon>
        <taxon>Pleurostigmophora</taxon>
        <taxon>Geophilomorpha</taxon>
        <taxon>Linotaeniidae</taxon>
        <taxon>Strigamia</taxon>
    </lineage>
</organism>
<reference evidence="3" key="2">
    <citation type="submission" date="2015-02" db="UniProtKB">
        <authorList>
            <consortium name="EnsemblMetazoa"/>
        </authorList>
    </citation>
    <scope>IDENTIFICATION</scope>
</reference>
<dbReference type="EnsemblMetazoa" id="SMAR012973-RA">
    <property type="protein sequence ID" value="SMAR012973-PA"/>
    <property type="gene ID" value="SMAR012973"/>
</dbReference>
<feature type="compositionally biased region" description="Acidic residues" evidence="1">
    <location>
        <begin position="632"/>
        <end position="643"/>
    </location>
</feature>
<evidence type="ECO:0000313" key="3">
    <source>
        <dbReference type="EnsemblMetazoa" id="SMAR012973-PA"/>
    </source>
</evidence>
<dbReference type="HOGENOM" id="CLU_325513_0_0_1"/>
<evidence type="ECO:0000313" key="4">
    <source>
        <dbReference type="Proteomes" id="UP000014500"/>
    </source>
</evidence>
<proteinExistence type="predicted"/>
<keyword evidence="4" id="KW-1185">Reference proteome</keyword>
<feature type="compositionally biased region" description="Basic and acidic residues" evidence="1">
    <location>
        <begin position="756"/>
        <end position="766"/>
    </location>
</feature>
<name>T1JGK0_STRMM</name>
<feature type="signal peptide" evidence="2">
    <location>
        <begin position="1"/>
        <end position="21"/>
    </location>
</feature>
<evidence type="ECO:0000256" key="2">
    <source>
        <dbReference type="SAM" id="SignalP"/>
    </source>
</evidence>
<feature type="chain" id="PRO_5004579640" evidence="2">
    <location>
        <begin position="22"/>
        <end position="766"/>
    </location>
</feature>
<keyword evidence="2" id="KW-0732">Signal</keyword>
<feature type="compositionally biased region" description="Basic and acidic residues" evidence="1">
    <location>
        <begin position="550"/>
        <end position="583"/>
    </location>
</feature>
<feature type="region of interest" description="Disordered" evidence="1">
    <location>
        <begin position="149"/>
        <end position="169"/>
    </location>
</feature>
<feature type="region of interest" description="Disordered" evidence="1">
    <location>
        <begin position="74"/>
        <end position="94"/>
    </location>
</feature>